<organism evidence="1 2">
    <name type="scientific">Azotobacter beijerinckii</name>
    <dbReference type="NCBI Taxonomy" id="170623"/>
    <lineage>
        <taxon>Bacteria</taxon>
        <taxon>Pseudomonadati</taxon>
        <taxon>Pseudomonadota</taxon>
        <taxon>Gammaproteobacteria</taxon>
        <taxon>Pseudomonadales</taxon>
        <taxon>Pseudomonadaceae</taxon>
        <taxon>Azotobacter</taxon>
    </lineage>
</organism>
<dbReference type="AlphaFoldDB" id="A0A1H6RFT1"/>
<accession>A0A1H6RFT1</accession>
<protein>
    <submittedName>
        <fullName evidence="1">Dicarboxylate transport</fullName>
    </submittedName>
</protein>
<gene>
    <name evidence="1" type="ORF">SAMN04244579_01083</name>
</gene>
<dbReference type="EMBL" id="FNYO01000009">
    <property type="protein sequence ID" value="SEI54679.1"/>
    <property type="molecule type" value="Genomic_DNA"/>
</dbReference>
<name>A0A1H6RFT1_9GAMM</name>
<reference evidence="1 2" key="1">
    <citation type="submission" date="2016-10" db="EMBL/GenBank/DDBJ databases">
        <authorList>
            <person name="de Groot N.N."/>
        </authorList>
    </citation>
    <scope>NUCLEOTIDE SEQUENCE [LARGE SCALE GENOMIC DNA]</scope>
    <source>
        <strain evidence="1 2">DSM 1041</strain>
    </source>
</reference>
<dbReference type="Pfam" id="PF11739">
    <property type="entry name" value="YdbH-like"/>
    <property type="match status" value="1"/>
</dbReference>
<evidence type="ECO:0000313" key="2">
    <source>
        <dbReference type="Proteomes" id="UP000199005"/>
    </source>
</evidence>
<dbReference type="InterPro" id="IPR021730">
    <property type="entry name" value="YdbH"/>
</dbReference>
<sequence>MTARHRGWRNAKRIALVGSALIAALAYGNHRWQQLLHTQGIEQLSWQGLRLVAEGPVLHHLQLERRQADGGCLQISAEGLVLAWPERNDEGWQLPQLRIAHLELDWHPPPSGDNTPAAGLPVLRGLAALPRDLTIDAFDIRLPCASGRCPLQGSLQARHAGPRLLPASLELQLRHQGQRLALHADLDGQTDRRELTLQAHLRLNDQPLAQLSTTLDSRGTEQAWQGELAVSGLPETPWLWEWLGQWLVPLPTGAAPPLQAMQLEAGWRLYWPHGPLGLRRLRETARGEARLHVRLPEPWPLAGVGLLQGNLALELAGAAGDWLPRQLQANLYLTQPQGTWLEGLPETLRPKTLQLQIAPLAPQPGKAAEDTTILPLSLQLRTQGPVQAALQGELHIAPRQPDWRIELDAAAIKVDAPRLQLSDTRLERLNARLWLSGRLDRERLQLALGKASHLNLGQLAQPGLRLERLQGELAGLHLAAELTDGALHELRLSGPLRLQTQRLNHPRLRPQGWAWQGRLDAGLKRQQLNGKLQGERGLGVDLQLQHSLDGTLAVDARLADIFLHAGNPLAETLLDWPTLLELDKGRLQGNAHLRLRPGAPLQGELELRPKGLSGVYDRSELGGLSGRLQARLHGRRLELRLAELEVTHLNPGLPLGPLRLRGQYSASLAQPLRGQLDWQQAELALLGGRAWLAPASQGLSSGSATFAVQLEGLQLGELFRLYPAEGLAGQGTLDGRLPLLVGPAGMRIEQGRLANRGPGVLQFRSEKIRALGRANPAMTLVAEALEDFHFGLLSSDLGYDEQGKLRMALRLEGRNPSVEKGRPIHFNINLEEDIPALLTSLQLTDRVNESIRQRVQQSLRKNSDAP</sequence>
<dbReference type="Proteomes" id="UP000199005">
    <property type="component" value="Unassembled WGS sequence"/>
</dbReference>
<evidence type="ECO:0000313" key="1">
    <source>
        <dbReference type="EMBL" id="SEI54679.1"/>
    </source>
</evidence>
<proteinExistence type="predicted"/>
<dbReference type="RefSeq" id="WP_090897853.1">
    <property type="nucleotide sequence ID" value="NZ_FNYO01000009.1"/>
</dbReference>
<dbReference type="STRING" id="170623.SAMN04244579_01083"/>